<accession>A0ABU0C002</accession>
<evidence type="ECO:0000256" key="1">
    <source>
        <dbReference type="ARBA" id="ARBA00004533"/>
    </source>
</evidence>
<keyword evidence="5 21" id="KW-0813">Transport</keyword>
<dbReference type="InterPro" id="IPR036909">
    <property type="entry name" value="Cyt_c-like_dom_sf"/>
</dbReference>
<evidence type="ECO:0000256" key="22">
    <source>
        <dbReference type="SAM" id="Phobius"/>
    </source>
</evidence>
<dbReference type="InterPro" id="IPR009056">
    <property type="entry name" value="Cyt_c-like_dom"/>
</dbReference>
<dbReference type="Pfam" id="PF13442">
    <property type="entry name" value="Cytochrome_CBB3"/>
    <property type="match status" value="2"/>
</dbReference>
<comment type="caution">
    <text evidence="24">The sequence shown here is derived from an EMBL/GenBank/DDBJ whole genome shotgun (WGS) entry which is preliminary data.</text>
</comment>
<keyword evidence="19 21" id="KW-0472">Membrane</keyword>
<dbReference type="Gene3D" id="1.10.760.10">
    <property type="entry name" value="Cytochrome c-like domain"/>
    <property type="match status" value="2"/>
</dbReference>
<dbReference type="PANTHER" id="PTHR33751:SF1">
    <property type="entry name" value="CBB3-TYPE CYTOCHROME C OXIDASE SUBUNIT FIXP"/>
    <property type="match status" value="1"/>
</dbReference>
<reference evidence="24 25" key="1">
    <citation type="submission" date="2023-07" db="EMBL/GenBank/DDBJ databases">
        <title>Genomic Encyclopedia of Type Strains, Phase IV (KMG-IV): sequencing the most valuable type-strain genomes for metagenomic binning, comparative biology and taxonomic classification.</title>
        <authorList>
            <person name="Goeker M."/>
        </authorList>
    </citation>
    <scope>NUCLEOTIDE SEQUENCE [LARGE SCALE GENOMIC DNA]</scope>
    <source>
        <strain evidence="24 25">DSM 1112</strain>
    </source>
</reference>
<dbReference type="InterPro" id="IPR004678">
    <property type="entry name" value="Cyt_c_oxidase_cbb3_su3"/>
</dbReference>
<name>A0ABU0C002_9HYPH</name>
<comment type="cofactor">
    <cofactor evidence="21">
        <name>heme c</name>
        <dbReference type="ChEBI" id="CHEBI:61717"/>
    </cofactor>
    <text evidence="21">Binds 2 heme C groups per subunit.</text>
</comment>
<evidence type="ECO:0000256" key="19">
    <source>
        <dbReference type="ARBA" id="ARBA00023136"/>
    </source>
</evidence>
<dbReference type="Pfam" id="PF14715">
    <property type="entry name" value="FixP_N"/>
    <property type="match status" value="1"/>
</dbReference>
<evidence type="ECO:0000256" key="15">
    <source>
        <dbReference type="ARBA" id="ARBA00022989"/>
    </source>
</evidence>
<dbReference type="InterPro" id="IPR050597">
    <property type="entry name" value="Cytochrome_c_Oxidase_Subunit"/>
</dbReference>
<evidence type="ECO:0000256" key="3">
    <source>
        <dbReference type="ARBA" id="ARBA00006113"/>
    </source>
</evidence>
<sequence length="295" mass="32365">MAIEETETDQVTGRRTTGHIWNGIKELDTPIPRGILIFLIVTHLFAALWWVLHPAWPLGTTYTKGLIGGDQKQTVERKIVEAVASRVPWTERIEKDSFDQIRADGELMAKVNSSGHQLFGDNCAACHGRDAKGGKNYPDLTDDDWLWGGEPERIVETMTVGVNSRHSNSRVSQMPAFGADEMLDRKQVTDVAAYVYSLSSQEALDGEGLGDIDAGHQVFLASCASCHGENAKGKADLGAPNLTDGRWIYGGTMSRIIETVHGGRQGHMPTWDERLTPAEIKIVALYVSGLGRQQP</sequence>
<protein>
    <recommendedName>
        <fullName evidence="21">Cbb3-type cytochrome c oxidase subunit</fullName>
    </recommendedName>
</protein>
<evidence type="ECO:0000256" key="13">
    <source>
        <dbReference type="ARBA" id="ARBA00022781"/>
    </source>
</evidence>
<dbReference type="PIRSF" id="PIRSF000006">
    <property type="entry name" value="Cbb3-Cox_fixP"/>
    <property type="match status" value="1"/>
</dbReference>
<dbReference type="InterPro" id="IPR032858">
    <property type="entry name" value="CcoP_N"/>
</dbReference>
<evidence type="ECO:0000256" key="11">
    <source>
        <dbReference type="ARBA" id="ARBA00022723"/>
    </source>
</evidence>
<keyword evidence="18 21" id="KW-0406">Ion transport</keyword>
<evidence type="ECO:0000256" key="20">
    <source>
        <dbReference type="ARBA" id="ARBA00025525"/>
    </source>
</evidence>
<keyword evidence="15 22" id="KW-1133">Transmembrane helix</keyword>
<feature type="domain" description="Cytochrome c" evidence="23">
    <location>
        <begin position="210"/>
        <end position="291"/>
    </location>
</feature>
<comment type="similarity">
    <text evidence="3 21">Belongs to the CcoP / FixP family.</text>
</comment>
<dbReference type="Gene3D" id="6.10.280.130">
    <property type="match status" value="1"/>
</dbReference>
<evidence type="ECO:0000256" key="12">
    <source>
        <dbReference type="ARBA" id="ARBA00022737"/>
    </source>
</evidence>
<dbReference type="InterPro" id="IPR038414">
    <property type="entry name" value="CcoP_N_sf"/>
</dbReference>
<dbReference type="PRINTS" id="PR00605">
    <property type="entry name" value="CYTCHROMECIC"/>
</dbReference>
<comment type="subunit">
    <text evidence="4">Component of the cbb3-type cytochrome c oxidase at least composed of FixN, FixO, FixQ and FixP.</text>
</comment>
<keyword evidence="10 22" id="KW-0812">Transmembrane</keyword>
<keyword evidence="12" id="KW-0677">Repeat</keyword>
<proteinExistence type="inferred from homology"/>
<organism evidence="24 25">
    <name type="scientific">Pararhizobium capsulatum DSM 1112</name>
    <dbReference type="NCBI Taxonomy" id="1121113"/>
    <lineage>
        <taxon>Bacteria</taxon>
        <taxon>Pseudomonadati</taxon>
        <taxon>Pseudomonadota</taxon>
        <taxon>Alphaproteobacteria</taxon>
        <taxon>Hyphomicrobiales</taxon>
        <taxon>Rhizobiaceae</taxon>
        <taxon>Rhizobium/Agrobacterium group</taxon>
        <taxon>Pararhizobium</taxon>
    </lineage>
</organism>
<comment type="pathway">
    <text evidence="2 21">Energy metabolism; oxidative phosphorylation.</text>
</comment>
<evidence type="ECO:0000256" key="18">
    <source>
        <dbReference type="ARBA" id="ARBA00023065"/>
    </source>
</evidence>
<evidence type="ECO:0000256" key="4">
    <source>
        <dbReference type="ARBA" id="ARBA00011203"/>
    </source>
</evidence>
<gene>
    <name evidence="24" type="ORF">QO002_006054</name>
</gene>
<keyword evidence="11 21" id="KW-0479">Metal-binding</keyword>
<evidence type="ECO:0000256" key="21">
    <source>
        <dbReference type="PIRNR" id="PIRNR000006"/>
    </source>
</evidence>
<dbReference type="PROSITE" id="PS51007">
    <property type="entry name" value="CYTC"/>
    <property type="match status" value="2"/>
</dbReference>
<evidence type="ECO:0000256" key="10">
    <source>
        <dbReference type="ARBA" id="ARBA00022692"/>
    </source>
</evidence>
<dbReference type="PANTHER" id="PTHR33751">
    <property type="entry name" value="CBB3-TYPE CYTOCHROME C OXIDASE SUBUNIT FIXP"/>
    <property type="match status" value="1"/>
</dbReference>
<evidence type="ECO:0000256" key="9">
    <source>
        <dbReference type="ARBA" id="ARBA00022660"/>
    </source>
</evidence>
<keyword evidence="13 21" id="KW-0375">Hydrogen ion transport</keyword>
<evidence type="ECO:0000256" key="2">
    <source>
        <dbReference type="ARBA" id="ARBA00004673"/>
    </source>
</evidence>
<evidence type="ECO:0000259" key="23">
    <source>
        <dbReference type="PROSITE" id="PS51007"/>
    </source>
</evidence>
<comment type="subcellular location">
    <subcellularLocation>
        <location evidence="1 21">Cell inner membrane</location>
    </subcellularLocation>
</comment>
<keyword evidence="14 21" id="KW-0249">Electron transport</keyword>
<evidence type="ECO:0000256" key="6">
    <source>
        <dbReference type="ARBA" id="ARBA00022475"/>
    </source>
</evidence>
<keyword evidence="9 21" id="KW-0679">Respiratory chain</keyword>
<evidence type="ECO:0000256" key="8">
    <source>
        <dbReference type="ARBA" id="ARBA00022617"/>
    </source>
</evidence>
<evidence type="ECO:0000256" key="16">
    <source>
        <dbReference type="ARBA" id="ARBA00023002"/>
    </source>
</evidence>
<dbReference type="NCBIfam" id="TIGR00782">
    <property type="entry name" value="ccoP"/>
    <property type="match status" value="1"/>
</dbReference>
<dbReference type="EMBL" id="JAUSVF010000005">
    <property type="protein sequence ID" value="MDQ0323847.1"/>
    <property type="molecule type" value="Genomic_DNA"/>
</dbReference>
<dbReference type="Proteomes" id="UP001230207">
    <property type="component" value="Unassembled WGS sequence"/>
</dbReference>
<dbReference type="RefSeq" id="WP_307236816.1">
    <property type="nucleotide sequence ID" value="NZ_JAUSVF010000005.1"/>
</dbReference>
<keyword evidence="8 21" id="KW-0349">Heme</keyword>
<comment type="function">
    <text evidence="20">C-type cytochrome. Part of the cbb3-type cytochrome c oxidase complex. FixP subunit is required for transferring electrons from donor cytochrome c via its heme groups to FixO subunit. From there, electrons are shuttled to the catalytic binuclear center of FixN subunit where oxygen reduction takes place. The complex also functions as a proton pump.</text>
</comment>
<keyword evidence="6 21" id="KW-1003">Cell membrane</keyword>
<evidence type="ECO:0000256" key="14">
    <source>
        <dbReference type="ARBA" id="ARBA00022982"/>
    </source>
</evidence>
<keyword evidence="17 21" id="KW-0408">Iron</keyword>
<keyword evidence="7 21" id="KW-0997">Cell inner membrane</keyword>
<evidence type="ECO:0000256" key="17">
    <source>
        <dbReference type="ARBA" id="ARBA00023004"/>
    </source>
</evidence>
<feature type="transmembrane region" description="Helical" evidence="22">
    <location>
        <begin position="34"/>
        <end position="52"/>
    </location>
</feature>
<evidence type="ECO:0000256" key="7">
    <source>
        <dbReference type="ARBA" id="ARBA00022519"/>
    </source>
</evidence>
<dbReference type="InterPro" id="IPR008168">
    <property type="entry name" value="Cyt_C_IC"/>
</dbReference>
<evidence type="ECO:0000313" key="24">
    <source>
        <dbReference type="EMBL" id="MDQ0323847.1"/>
    </source>
</evidence>
<keyword evidence="16 21" id="KW-0560">Oxidoreductase</keyword>
<feature type="domain" description="Cytochrome c" evidence="23">
    <location>
        <begin position="110"/>
        <end position="199"/>
    </location>
</feature>
<keyword evidence="25" id="KW-1185">Reference proteome</keyword>
<evidence type="ECO:0000256" key="5">
    <source>
        <dbReference type="ARBA" id="ARBA00022448"/>
    </source>
</evidence>
<evidence type="ECO:0000313" key="25">
    <source>
        <dbReference type="Proteomes" id="UP001230207"/>
    </source>
</evidence>
<dbReference type="SUPFAM" id="SSF46626">
    <property type="entry name" value="Cytochrome c"/>
    <property type="match status" value="2"/>
</dbReference>